<keyword evidence="10" id="KW-0968">Cytoplasmic vesicle</keyword>
<evidence type="ECO:0000256" key="6">
    <source>
        <dbReference type="ARBA" id="ARBA00022833"/>
    </source>
</evidence>
<keyword evidence="14" id="KW-1185">Reference proteome</keyword>
<dbReference type="PANTHER" id="PTHR31937">
    <property type="entry name" value="TRANSMEMBRANE PROTEIN 163"/>
    <property type="match status" value="1"/>
</dbReference>
<dbReference type="InterPro" id="IPR026765">
    <property type="entry name" value="Tmem163"/>
</dbReference>
<keyword evidence="7 11" id="KW-1133">Transmembrane helix</keyword>
<comment type="subcellular location">
    <subcellularLocation>
        <location evidence="2">Cytoplasmic vesicle</location>
        <location evidence="2">Secretory vesicle</location>
        <location evidence="2">Synaptic vesicle membrane</location>
        <topology evidence="2">Multi-pass membrane protein</topology>
    </subcellularLocation>
    <subcellularLocation>
        <location evidence="1">Early endosome membrane</location>
    </subcellularLocation>
</comment>
<feature type="transmembrane region" description="Helical" evidence="11">
    <location>
        <begin position="113"/>
        <end position="130"/>
    </location>
</feature>
<sequence length="199" mass="20928">MTGTDDATRQRLVRRGFALEYATLGWNVIGIVVLAVAAIAARSVALAGFGLDSLIEIGASIVVIWELSGSGEDRRRRGLKLIGVGFALLAVYLLAQSTWVLATGFRPHHSPLGIGWTAVTAAVMFALAAGKARTGTALDNPVLQTEGRVTLIDGLLAAAVLLGLLLNSLAGLWWADAAAGYVLVYYALREVMEIFAGAH</sequence>
<comment type="caution">
    <text evidence="13">The sequence shown here is derived from an EMBL/GenBank/DDBJ whole genome shotgun (WGS) entry which is preliminary data.</text>
</comment>
<evidence type="ECO:0000256" key="11">
    <source>
        <dbReference type="SAM" id="Phobius"/>
    </source>
</evidence>
<dbReference type="InterPro" id="IPR027469">
    <property type="entry name" value="Cation_efflux_TMD_sf"/>
</dbReference>
<feature type="transmembrane region" description="Helical" evidence="11">
    <location>
        <begin position="46"/>
        <end position="67"/>
    </location>
</feature>
<dbReference type="RefSeq" id="WP_345554618.1">
    <property type="nucleotide sequence ID" value="NZ_BAAAZA010000072.1"/>
</dbReference>
<keyword evidence="8" id="KW-0770">Synapse</keyword>
<keyword evidence="6" id="KW-0862">Zinc</keyword>
<dbReference type="InterPro" id="IPR058533">
    <property type="entry name" value="Cation_efflux_TM"/>
</dbReference>
<evidence type="ECO:0000256" key="5">
    <source>
        <dbReference type="ARBA" id="ARBA00022753"/>
    </source>
</evidence>
<evidence type="ECO:0000259" key="12">
    <source>
        <dbReference type="Pfam" id="PF01545"/>
    </source>
</evidence>
<proteinExistence type="inferred from homology"/>
<evidence type="ECO:0000256" key="7">
    <source>
        <dbReference type="ARBA" id="ARBA00022989"/>
    </source>
</evidence>
<dbReference type="EMBL" id="BAAAZA010000072">
    <property type="protein sequence ID" value="GAA3907981.1"/>
    <property type="molecule type" value="Genomic_DNA"/>
</dbReference>
<name>A0ABP7LSV3_9ACTN</name>
<feature type="transmembrane region" description="Helical" evidence="11">
    <location>
        <begin position="21"/>
        <end position="40"/>
    </location>
</feature>
<feature type="transmembrane region" description="Helical" evidence="11">
    <location>
        <begin position="79"/>
        <end position="101"/>
    </location>
</feature>
<evidence type="ECO:0000256" key="9">
    <source>
        <dbReference type="ARBA" id="ARBA00023136"/>
    </source>
</evidence>
<evidence type="ECO:0000256" key="4">
    <source>
        <dbReference type="ARBA" id="ARBA00022692"/>
    </source>
</evidence>
<dbReference type="PANTHER" id="PTHR31937:SF2">
    <property type="entry name" value="TRANSMEMBRANE PROTEIN 163"/>
    <property type="match status" value="1"/>
</dbReference>
<dbReference type="SUPFAM" id="SSF161111">
    <property type="entry name" value="Cation efflux protein transmembrane domain-like"/>
    <property type="match status" value="1"/>
</dbReference>
<keyword evidence="5" id="KW-0967">Endosome</keyword>
<protein>
    <submittedName>
        <fullName evidence="13">Cation transporter</fullName>
    </submittedName>
</protein>
<evidence type="ECO:0000256" key="10">
    <source>
        <dbReference type="ARBA" id="ARBA00023329"/>
    </source>
</evidence>
<dbReference type="Gene3D" id="1.20.1510.10">
    <property type="entry name" value="Cation efflux protein transmembrane domain"/>
    <property type="match status" value="1"/>
</dbReference>
<accession>A0ABP7LSV3</accession>
<evidence type="ECO:0000313" key="14">
    <source>
        <dbReference type="Proteomes" id="UP001501563"/>
    </source>
</evidence>
<evidence type="ECO:0000256" key="1">
    <source>
        <dbReference type="ARBA" id="ARBA00004146"/>
    </source>
</evidence>
<evidence type="ECO:0000313" key="13">
    <source>
        <dbReference type="EMBL" id="GAA3907981.1"/>
    </source>
</evidence>
<dbReference type="Proteomes" id="UP001501563">
    <property type="component" value="Unassembled WGS sequence"/>
</dbReference>
<reference evidence="14" key="1">
    <citation type="journal article" date="2019" name="Int. J. Syst. Evol. Microbiol.">
        <title>The Global Catalogue of Microorganisms (GCM) 10K type strain sequencing project: providing services to taxonomists for standard genome sequencing and annotation.</title>
        <authorList>
            <consortium name="The Broad Institute Genomics Platform"/>
            <consortium name="The Broad Institute Genome Sequencing Center for Infectious Disease"/>
            <person name="Wu L."/>
            <person name="Ma J."/>
        </authorList>
    </citation>
    <scope>NUCLEOTIDE SEQUENCE [LARGE SCALE GENOMIC DNA]</scope>
    <source>
        <strain evidence="14">JCM 16578</strain>
    </source>
</reference>
<evidence type="ECO:0000256" key="2">
    <source>
        <dbReference type="ARBA" id="ARBA00004644"/>
    </source>
</evidence>
<dbReference type="Pfam" id="PF01545">
    <property type="entry name" value="Cation_efflux"/>
    <property type="match status" value="1"/>
</dbReference>
<organism evidence="13 14">
    <name type="scientific">Streptomyces lannensis</name>
    <dbReference type="NCBI Taxonomy" id="766498"/>
    <lineage>
        <taxon>Bacteria</taxon>
        <taxon>Bacillati</taxon>
        <taxon>Actinomycetota</taxon>
        <taxon>Actinomycetes</taxon>
        <taxon>Kitasatosporales</taxon>
        <taxon>Streptomycetaceae</taxon>
        <taxon>Streptomyces</taxon>
    </lineage>
</organism>
<keyword evidence="4 11" id="KW-0812">Transmembrane</keyword>
<comment type="similarity">
    <text evidence="3">Belongs to the TMEM163 family.</text>
</comment>
<feature type="domain" description="Cation efflux protein transmembrane" evidence="12">
    <location>
        <begin position="87"/>
        <end position="195"/>
    </location>
</feature>
<evidence type="ECO:0000256" key="8">
    <source>
        <dbReference type="ARBA" id="ARBA00023018"/>
    </source>
</evidence>
<evidence type="ECO:0000256" key="3">
    <source>
        <dbReference type="ARBA" id="ARBA00008731"/>
    </source>
</evidence>
<keyword evidence="9 11" id="KW-0472">Membrane</keyword>
<gene>
    <name evidence="13" type="ORF">GCM10022207_91920</name>
</gene>
<feature type="transmembrane region" description="Helical" evidence="11">
    <location>
        <begin position="151"/>
        <end position="175"/>
    </location>
</feature>